<keyword evidence="2 6" id="KW-0378">Hydrolase</keyword>
<name>A0A1I4JYY7_9BACI</name>
<dbReference type="InterPro" id="IPR033132">
    <property type="entry name" value="GH_1_N_CS"/>
</dbReference>
<dbReference type="PRINTS" id="PR00131">
    <property type="entry name" value="GLHYDRLASE1"/>
</dbReference>
<dbReference type="NCBIfam" id="NF007158">
    <property type="entry name" value="PRK09593.1"/>
    <property type="match status" value="1"/>
</dbReference>
<evidence type="ECO:0000256" key="4">
    <source>
        <dbReference type="PROSITE-ProRule" id="PRU10055"/>
    </source>
</evidence>
<dbReference type="NCBIfam" id="NF007356">
    <property type="entry name" value="PRK09852.1"/>
    <property type="match status" value="1"/>
</dbReference>
<dbReference type="STRING" id="334253.SAMN04487943_103264"/>
<evidence type="ECO:0000313" key="8">
    <source>
        <dbReference type="Proteomes" id="UP000198565"/>
    </source>
</evidence>
<dbReference type="PANTHER" id="PTHR10353">
    <property type="entry name" value="GLYCOSYL HYDROLASE"/>
    <property type="match status" value="1"/>
</dbReference>
<dbReference type="InterPro" id="IPR017853">
    <property type="entry name" value="GH"/>
</dbReference>
<dbReference type="EMBL" id="FOTR01000003">
    <property type="protein sequence ID" value="SFL71808.1"/>
    <property type="molecule type" value="Genomic_DNA"/>
</dbReference>
<dbReference type="PANTHER" id="PTHR10353:SF122">
    <property type="entry name" value="6-PHOSPHO-BETA-GLUCOSIDASE ASCB-RELATED"/>
    <property type="match status" value="1"/>
</dbReference>
<evidence type="ECO:0000313" key="7">
    <source>
        <dbReference type="EMBL" id="SFL71808.1"/>
    </source>
</evidence>
<dbReference type="Proteomes" id="UP000198565">
    <property type="component" value="Unassembled WGS sequence"/>
</dbReference>
<evidence type="ECO:0000256" key="5">
    <source>
        <dbReference type="RuleBase" id="RU003690"/>
    </source>
</evidence>
<comment type="similarity">
    <text evidence="1 5">Belongs to the glycosyl hydrolase 1 family.</text>
</comment>
<evidence type="ECO:0000256" key="3">
    <source>
        <dbReference type="ARBA" id="ARBA00023295"/>
    </source>
</evidence>
<dbReference type="InterPro" id="IPR018120">
    <property type="entry name" value="Glyco_hydro_1_AS"/>
</dbReference>
<keyword evidence="3 6" id="KW-0326">Glycosidase</keyword>
<dbReference type="AlphaFoldDB" id="A0A1I4JYY7"/>
<evidence type="ECO:0000256" key="6">
    <source>
        <dbReference type="RuleBase" id="RU004468"/>
    </source>
</evidence>
<dbReference type="Pfam" id="PF00232">
    <property type="entry name" value="Glyco_hydro_1"/>
    <property type="match status" value="1"/>
</dbReference>
<evidence type="ECO:0000256" key="1">
    <source>
        <dbReference type="ARBA" id="ARBA00010838"/>
    </source>
</evidence>
<accession>A0A1I4JYY7</accession>
<evidence type="ECO:0000256" key="2">
    <source>
        <dbReference type="ARBA" id="ARBA00022801"/>
    </source>
</evidence>
<keyword evidence="8" id="KW-1185">Reference proteome</keyword>
<dbReference type="InterPro" id="IPR001360">
    <property type="entry name" value="Glyco_hydro_1"/>
</dbReference>
<reference evidence="8" key="1">
    <citation type="submission" date="2016-10" db="EMBL/GenBank/DDBJ databases">
        <authorList>
            <person name="Varghese N."/>
            <person name="Submissions S."/>
        </authorList>
    </citation>
    <scope>NUCLEOTIDE SEQUENCE [LARGE SCALE GENOMIC DNA]</scope>
    <source>
        <strain evidence="8">CGMCC 1.4250</strain>
    </source>
</reference>
<proteinExistence type="inferred from homology"/>
<feature type="active site" description="Nucleophile" evidence="4">
    <location>
        <position position="388"/>
    </location>
</feature>
<dbReference type="OrthoDB" id="9765195at2"/>
<dbReference type="PROSITE" id="PS00572">
    <property type="entry name" value="GLYCOSYL_HYDROL_F1_1"/>
    <property type="match status" value="1"/>
</dbReference>
<dbReference type="GO" id="GO:0016052">
    <property type="term" value="P:carbohydrate catabolic process"/>
    <property type="evidence" value="ECO:0007669"/>
    <property type="project" value="TreeGrafter"/>
</dbReference>
<dbReference type="GO" id="GO:0005829">
    <property type="term" value="C:cytosol"/>
    <property type="evidence" value="ECO:0007669"/>
    <property type="project" value="TreeGrafter"/>
</dbReference>
<dbReference type="RefSeq" id="WP_091482880.1">
    <property type="nucleotide sequence ID" value="NZ_FOTR01000003.1"/>
</dbReference>
<dbReference type="PROSITE" id="PS00653">
    <property type="entry name" value="GLYCOSYL_HYDROL_F1_2"/>
    <property type="match status" value="1"/>
</dbReference>
<gene>
    <name evidence="7" type="ORF">SAMN04487943_103264</name>
</gene>
<dbReference type="Gene3D" id="3.20.20.80">
    <property type="entry name" value="Glycosidases"/>
    <property type="match status" value="1"/>
</dbReference>
<protein>
    <submittedName>
        <fullName evidence="7">6-phospho-beta-glucosidase</fullName>
    </submittedName>
</protein>
<dbReference type="SUPFAM" id="SSF51445">
    <property type="entry name" value="(Trans)glycosidases"/>
    <property type="match status" value="1"/>
</dbReference>
<dbReference type="FunFam" id="3.20.20.80:FF:000004">
    <property type="entry name" value="Beta-glucosidase 6-phospho-beta-glucosidase"/>
    <property type="match status" value="1"/>
</dbReference>
<dbReference type="GO" id="GO:0008422">
    <property type="term" value="F:beta-glucosidase activity"/>
    <property type="evidence" value="ECO:0007669"/>
    <property type="project" value="TreeGrafter"/>
</dbReference>
<sequence>MTKTIKGFKPDFLWGGATAANQVEGAYDKDGKGLSTADMIKYIPKEERGIQNISMDVTADYIEDVLAGKVNDRYPKRDGIDFYHRYKEDIALFAELGFKVFRLSINWARIFPNGDDAEPNEAGLQFYDNVFDELRNYDIEPLVTLSHYETPLELTRNYNGWYDRRVIGFFTKYAETVFNRYKDKVKYWLTFNEINVITHSPYTGGGILVDKIPGKTKEQIAYQGAHHQFVASALATKLAHEIIPDVQVGCMLARTQTYPYTNNPDDVLEAQQQNDLNLFFTDVHAKGEYPSYMNRYFAENGITIEKETGDDEILKQYPVDFISFSYYMSITVATQGEHDEVAGNMIKSAVKNEYLETSDWGWQIDPKGLRATLRDFHNRYGKPLFIVENGLGAFDTFEKDGSIHDTYRMDYLRKHIEQMKEAVKDGVDLMGYTAWGPIDLISMSTSEMSKRYGFIYVDQDDDGNGTLNRSKKDSFDWYKNVIATNGEEL</sequence>
<organism evidence="7 8">
    <name type="scientific">Gracilibacillus orientalis</name>
    <dbReference type="NCBI Taxonomy" id="334253"/>
    <lineage>
        <taxon>Bacteria</taxon>
        <taxon>Bacillati</taxon>
        <taxon>Bacillota</taxon>
        <taxon>Bacilli</taxon>
        <taxon>Bacillales</taxon>
        <taxon>Bacillaceae</taxon>
        <taxon>Gracilibacillus</taxon>
    </lineage>
</organism>